<comment type="caution">
    <text evidence="1">The sequence shown here is derived from an EMBL/GenBank/DDBJ whole genome shotgun (WGS) entry which is preliminary data.</text>
</comment>
<gene>
    <name evidence="1" type="ORF">SPELUC_LOCUS10483</name>
</gene>
<name>A0ACA9P2W8_9GLOM</name>
<feature type="non-terminal residue" evidence="1">
    <location>
        <position position="1"/>
    </location>
</feature>
<accession>A0ACA9P2W8</accession>
<sequence length="181" mass="21087">EQRFYLVNNIERTTKMNHEICQLVDSICGKTKLNVHGYLLVKDKNRNEKYYWCCEYKNTLKCNGRATMNLVGEEHLLMKFVEHNHALITSHVDVVQTLNSMKNAAFGSSDPPAQIIQNTITNMLQDSYSYMPNNNALCKQISYVRKKHLPSQPQSLQDINIPINLRQTIHREQFLAKNIEY</sequence>
<keyword evidence="2" id="KW-1185">Reference proteome</keyword>
<organism evidence="1 2">
    <name type="scientific">Cetraspora pellucida</name>
    <dbReference type="NCBI Taxonomy" id="1433469"/>
    <lineage>
        <taxon>Eukaryota</taxon>
        <taxon>Fungi</taxon>
        <taxon>Fungi incertae sedis</taxon>
        <taxon>Mucoromycota</taxon>
        <taxon>Glomeromycotina</taxon>
        <taxon>Glomeromycetes</taxon>
        <taxon>Diversisporales</taxon>
        <taxon>Gigasporaceae</taxon>
        <taxon>Cetraspora</taxon>
    </lineage>
</organism>
<protein>
    <submittedName>
        <fullName evidence="1">5833_t:CDS:1</fullName>
    </submittedName>
</protein>
<dbReference type="EMBL" id="CAJVPW010019670">
    <property type="protein sequence ID" value="CAG8686686.1"/>
    <property type="molecule type" value="Genomic_DNA"/>
</dbReference>
<dbReference type="Proteomes" id="UP000789366">
    <property type="component" value="Unassembled WGS sequence"/>
</dbReference>
<evidence type="ECO:0000313" key="1">
    <source>
        <dbReference type="EMBL" id="CAG8686686.1"/>
    </source>
</evidence>
<proteinExistence type="predicted"/>
<reference evidence="1" key="1">
    <citation type="submission" date="2021-06" db="EMBL/GenBank/DDBJ databases">
        <authorList>
            <person name="Kallberg Y."/>
            <person name="Tangrot J."/>
            <person name="Rosling A."/>
        </authorList>
    </citation>
    <scope>NUCLEOTIDE SEQUENCE</scope>
    <source>
        <strain evidence="1">28 12/20/2015</strain>
    </source>
</reference>
<feature type="non-terminal residue" evidence="1">
    <location>
        <position position="181"/>
    </location>
</feature>
<evidence type="ECO:0000313" key="2">
    <source>
        <dbReference type="Proteomes" id="UP000789366"/>
    </source>
</evidence>